<evidence type="ECO:0000256" key="4">
    <source>
        <dbReference type="ARBA" id="ARBA00022527"/>
    </source>
</evidence>
<dbReference type="PROSITE" id="PS51419">
    <property type="entry name" value="RAB"/>
    <property type="match status" value="1"/>
</dbReference>
<evidence type="ECO:0000256" key="16">
    <source>
        <dbReference type="SAM" id="MobiDB-lite"/>
    </source>
</evidence>
<comment type="similarity">
    <text evidence="2">Belongs to the protein kinase superfamily. TKL Ser/Thr protein kinase family.</text>
</comment>
<sequence length="2258" mass="254948">MTSNPSSPTGYLHTLCRQGNIAAIQSYLNGIEDNSKLEERVGFLGYTPLHEATNLGQTKVVRLLLLYGANANAKANGFYTPLHIAASMDNVDCVVELLNHNADITSKDEFGKTAYETAIIHKCKKSARILKSEEIKKAARENNPDLKDMLASISDETVLPTCLREALLEASRGGHMDAICALIITGGRHSLQLRDCISEAVKFHCYEAAALLLACYAAKHDKKLLLRYLMSEEMSRQEEEQVIKEHCQPNRGLSRDVLDKLRSFIVDKESFNIAVPIGLALQQRKNEAAGIILRNTNCNQRQKQVNWPKLVLEEIDPLWLESIKWVEKLFLASNLLASVPSNIHVLDKLCCLDLRRNQLKSIPSRLLQMPSLRDLRLAENKLTELPRNCKWSPSLKSVYLSDNSLETLPKSMATAKLTILYLARNNLYEVPQCIWKITTLQSLDLSGNPRLTQLPSQMGRLINIEMLRLDNLEQMTDPPDEIKQNGVKTIMYLRNSLRSSKAYYTVKLMLVGRAEQGKTTLMHRLMRDYTYNINQSTNGIAMDEFRYNRREFGPFSNYPEFKFKIWDFGGQEDFYTTHQCFLSTLALYLLVWNLQEGDTGIEMLKSWLDTISATASNISLIIVGTHLDEVRKNREAGYEKRMHDLVKELTNKYAGQMNVVDIKEVSCALDNKEGIDDLRLTIYDAAAALKKTSLGQVSVMGEMIPHSFLLVESAIHAKRQELHDLRKLPIMHKSEYEALVLDIIKNDPQDIEDTNDLREVTQFMHERGILLHYNDPNQDLQDLYFIDPKWLCELMARVVTLPEVNPYIHNGVLNLDDLPQILRGELFAQHNSPQFIRLLNRFQVACSLGDNRVLIPSKLPAKKPDEATNADLPFITLKRLHSLPCIPHGFWSRLISRLLSYMKDMLSGGETFTRSEYSSPFQLDPFCCRCPLVLENLTSGGHMDSEQNLHGARDSSIGGSFENLYDSSGEIQGVRFFGTQRRGTFINGRFFGVSDGEGQSSRSDSGYEYSSEEEDESHGRPRQVLNMTFPLTRSNDNRRRNRQIFKHGTDPGVWRDDESVSGPENATPKSDTGIPILRQNFRLEVESSPDKSASSLDEASCAAASVEYGTPQIALEPSIPTNELEEIKQTEIDSCENLSFERKIVIKADKAIVQDKIINEKPLMSSDRKEPSERNMTGLSPYCSSGEESAPYHSAVSRTSTPDTFPSDLTDGQSMNLSKSLAEDPKSESSLEGFSAKGISWLSYPVTETETKGTQISGSLEKLPPLHTSEGPECSEGDRVNADIEDGEAGVSDPPDSTICDNQESLPTPGTSLQFTEHPSEVFKDTTLETPLTSTPSKAPRPCPERSSREDTNQGRPRLGTPHRPACPFIEDFPFEKLPQLPTDVAKLIDNGFLHCWKSGVCLSHPRLFLLLHCVPDTANDRQVIVTEVSPCPQGRRVLSYVVDHIDTLIREWYQELSTTDGFQPRVRQLIPCVVCERLGLEPYKFTFVQCQQQSSKSDTISCPKHPRLEVNLHKVAPDIMLHDVDADLLLSHDEITYEDTDSSRLGTGGFGKVVRGQCRGQDVAIKFYIQSDESEPLRHYREVRKELNVLRRVRQHPFLISVIGVSLRPLCLVLELAERGALTDIIVKQKSVDRIVLFRIAYQVADALRFLHDLGIIYRDLKPENVLVWSLDERDELHVKLIDFGTANFATMTGLISYAGTPGIRAPEMLECANKEEYTFQVDVYSYAILLYQLVTRLVPFEEYDSEPKINAAVIGGERPRWQQVRVTMFGLPTLTELMLRCWSGKPTRRPKSAEIVEQVRQPAFQCLLAKQPIPTESLSVRHACLVPDSHDLWLACDGRTANKIFIYNSRTLDMKFSFCIDTYQEEKYVLQIQCMHFMAHHMLIALRGELDLVNIYSTSSASRYKCVASFTFKEMVTCIASNDQFIFFGFMDGQVRYILKTDVKKNERRRVFRSFPVERHRILSMAVAEDKLWVATSRYIFRFFTKPGEMEAFDIDAMWYAGPVGMENNPQTQVSLLRVAFDGQSVVSVCRSVLSKWDVCSIQKHFSVDCAPIIHSLPGRSTDTMVVESTDAFACITCVEPTRDAVWVGTSSGHILIFDSDTGHLLTWFHTFDETRSLTLMHGPGPCGTEQNYVISTGKGLRPEGLGTRSVCVLSAERVREPPVEIAARKISEPKQKIGKQNQRSPTPPCVDEPDAAEADRCLPPRCVMILWESVSKSCFSRIEAKSSRQRFPIVANNNVSEDQASKDSEEEIRQT</sequence>
<evidence type="ECO:0000256" key="13">
    <source>
        <dbReference type="ARBA" id="ARBA00048679"/>
    </source>
</evidence>
<protein>
    <recommendedName>
        <fullName evidence="3">non-specific serine/threonine protein kinase</fullName>
        <ecNumber evidence="3">2.7.11.1</ecNumber>
    </recommendedName>
</protein>
<dbReference type="SMART" id="SM00248">
    <property type="entry name" value="ANK"/>
    <property type="match status" value="3"/>
</dbReference>
<comment type="catalytic activity">
    <reaction evidence="13">
        <text>L-seryl-[protein] + ATP = O-phospho-L-seryl-[protein] + ADP + H(+)</text>
        <dbReference type="Rhea" id="RHEA:17989"/>
        <dbReference type="Rhea" id="RHEA-COMP:9863"/>
        <dbReference type="Rhea" id="RHEA-COMP:11604"/>
        <dbReference type="ChEBI" id="CHEBI:15378"/>
        <dbReference type="ChEBI" id="CHEBI:29999"/>
        <dbReference type="ChEBI" id="CHEBI:30616"/>
        <dbReference type="ChEBI" id="CHEBI:83421"/>
        <dbReference type="ChEBI" id="CHEBI:456216"/>
        <dbReference type="EC" id="2.7.11.1"/>
    </reaction>
</comment>
<dbReference type="PANTHER" id="PTHR44329:SF288">
    <property type="entry name" value="MITOGEN-ACTIVATED PROTEIN KINASE KINASE KINASE 20"/>
    <property type="match status" value="1"/>
</dbReference>
<gene>
    <name evidence="19" type="ORF">PLOB_00047710</name>
</gene>
<feature type="compositionally biased region" description="Low complexity" evidence="16">
    <location>
        <begin position="1328"/>
        <end position="1337"/>
    </location>
</feature>
<comment type="caution">
    <text evidence="19">The sequence shown here is derived from an EMBL/GenBank/DDBJ whole genome shotgun (WGS) entry which is preliminary data.</text>
</comment>
<feature type="compositionally biased region" description="Polar residues" evidence="16">
    <location>
        <begin position="1210"/>
        <end position="1219"/>
    </location>
</feature>
<feature type="compositionally biased region" description="Basic and acidic residues" evidence="16">
    <location>
        <begin position="2246"/>
        <end position="2258"/>
    </location>
</feature>
<feature type="region of interest" description="Disordered" evidence="16">
    <location>
        <begin position="1251"/>
        <end position="1363"/>
    </location>
</feature>
<dbReference type="Pfam" id="PF12796">
    <property type="entry name" value="Ank_2"/>
    <property type="match status" value="1"/>
</dbReference>
<dbReference type="SUPFAM" id="SSF56112">
    <property type="entry name" value="Protein kinase-like (PK-like)"/>
    <property type="match status" value="1"/>
</dbReference>
<dbReference type="InterPro" id="IPR008271">
    <property type="entry name" value="Ser/Thr_kinase_AS"/>
</dbReference>
<evidence type="ECO:0000313" key="19">
    <source>
        <dbReference type="EMBL" id="CAH3150623.1"/>
    </source>
</evidence>
<keyword evidence="4" id="KW-0723">Serine/threonine-protein kinase</keyword>
<dbReference type="InterPro" id="IPR002110">
    <property type="entry name" value="Ankyrin_rpt"/>
</dbReference>
<comment type="catalytic activity">
    <reaction evidence="12">
        <text>L-threonyl-[protein] + ATP = O-phospho-L-threonyl-[protein] + ADP + H(+)</text>
        <dbReference type="Rhea" id="RHEA:46608"/>
        <dbReference type="Rhea" id="RHEA-COMP:11060"/>
        <dbReference type="Rhea" id="RHEA-COMP:11605"/>
        <dbReference type="ChEBI" id="CHEBI:15378"/>
        <dbReference type="ChEBI" id="CHEBI:30013"/>
        <dbReference type="ChEBI" id="CHEBI:30616"/>
        <dbReference type="ChEBI" id="CHEBI:61977"/>
        <dbReference type="ChEBI" id="CHEBI:456216"/>
        <dbReference type="EC" id="2.7.11.1"/>
    </reaction>
</comment>
<dbReference type="PROSITE" id="PS00107">
    <property type="entry name" value="PROTEIN_KINASE_ATP"/>
    <property type="match status" value="1"/>
</dbReference>
<dbReference type="SUPFAM" id="SSF50978">
    <property type="entry name" value="WD40 repeat-like"/>
    <property type="match status" value="1"/>
</dbReference>
<evidence type="ECO:0000256" key="7">
    <source>
        <dbReference type="ARBA" id="ARBA00022737"/>
    </source>
</evidence>
<evidence type="ECO:0000256" key="3">
    <source>
        <dbReference type="ARBA" id="ARBA00012513"/>
    </source>
</evidence>
<dbReference type="InterPro" id="IPR000719">
    <property type="entry name" value="Prot_kinase_dom"/>
</dbReference>
<dbReference type="Pfam" id="PF16095">
    <property type="entry name" value="COR-A"/>
    <property type="match status" value="1"/>
</dbReference>
<dbReference type="InterPro" id="IPR027417">
    <property type="entry name" value="P-loop_NTPase"/>
</dbReference>
<dbReference type="Gene3D" id="3.80.10.10">
    <property type="entry name" value="Ribonuclease Inhibitor"/>
    <property type="match status" value="1"/>
</dbReference>
<dbReference type="Pfam" id="PF13855">
    <property type="entry name" value="LRR_8"/>
    <property type="match status" value="1"/>
</dbReference>
<dbReference type="InterPro" id="IPR032675">
    <property type="entry name" value="LRR_dom_sf"/>
</dbReference>
<evidence type="ECO:0000256" key="12">
    <source>
        <dbReference type="ARBA" id="ARBA00047899"/>
    </source>
</evidence>
<keyword evidence="11" id="KW-0342">GTP-binding</keyword>
<evidence type="ECO:0000256" key="2">
    <source>
        <dbReference type="ARBA" id="ARBA00005843"/>
    </source>
</evidence>
<feature type="binding site" evidence="15">
    <location>
        <position position="1567"/>
    </location>
    <ligand>
        <name>ATP</name>
        <dbReference type="ChEBI" id="CHEBI:30616"/>
    </ligand>
</feature>
<evidence type="ECO:0000256" key="11">
    <source>
        <dbReference type="ARBA" id="ARBA00023134"/>
    </source>
</evidence>
<dbReference type="PROSITE" id="PS51424">
    <property type="entry name" value="ROC"/>
    <property type="match status" value="1"/>
</dbReference>
<feature type="compositionally biased region" description="Polar residues" evidence="16">
    <location>
        <begin position="1174"/>
        <end position="1187"/>
    </location>
</feature>
<organism evidence="19 20">
    <name type="scientific">Porites lobata</name>
    <dbReference type="NCBI Taxonomy" id="104759"/>
    <lineage>
        <taxon>Eukaryota</taxon>
        <taxon>Metazoa</taxon>
        <taxon>Cnidaria</taxon>
        <taxon>Anthozoa</taxon>
        <taxon>Hexacorallia</taxon>
        <taxon>Scleractinia</taxon>
        <taxon>Fungiina</taxon>
        <taxon>Poritidae</taxon>
        <taxon>Porites</taxon>
    </lineage>
</organism>
<dbReference type="InterPro" id="IPR020859">
    <property type="entry name" value="ROC"/>
</dbReference>
<keyword evidence="14" id="KW-0040">ANK repeat</keyword>
<dbReference type="Gene3D" id="1.10.510.10">
    <property type="entry name" value="Transferase(Phosphotransferase) domain 1"/>
    <property type="match status" value="1"/>
</dbReference>
<dbReference type="PANTHER" id="PTHR44329">
    <property type="entry name" value="SERINE/THREONINE-PROTEIN KINASE TNNI3K-RELATED"/>
    <property type="match status" value="1"/>
</dbReference>
<dbReference type="InterPro" id="IPR003591">
    <property type="entry name" value="Leu-rich_rpt_typical-subtyp"/>
</dbReference>
<keyword evidence="7" id="KW-0677">Repeat</keyword>
<dbReference type="SMART" id="SM00364">
    <property type="entry name" value="LRR_BAC"/>
    <property type="match status" value="4"/>
</dbReference>
<dbReference type="InterPro" id="IPR011009">
    <property type="entry name" value="Kinase-like_dom_sf"/>
</dbReference>
<comment type="cofactor">
    <cofactor evidence="1">
        <name>Mg(2+)</name>
        <dbReference type="ChEBI" id="CHEBI:18420"/>
    </cofactor>
</comment>
<dbReference type="InterPro" id="IPR036322">
    <property type="entry name" value="WD40_repeat_dom_sf"/>
</dbReference>
<feature type="repeat" description="ANK" evidence="14">
    <location>
        <begin position="77"/>
        <end position="109"/>
    </location>
</feature>
<dbReference type="InterPro" id="IPR001611">
    <property type="entry name" value="Leu-rich_rpt"/>
</dbReference>
<dbReference type="InterPro" id="IPR056602">
    <property type="entry name" value="Beta-prop_LRRK2"/>
</dbReference>
<feature type="compositionally biased region" description="Polar residues" evidence="16">
    <location>
        <begin position="1025"/>
        <end position="1034"/>
    </location>
</feature>
<keyword evidence="6" id="KW-0808">Transferase</keyword>
<evidence type="ECO:0000259" key="18">
    <source>
        <dbReference type="PROSITE" id="PS51424"/>
    </source>
</evidence>
<dbReference type="PROSITE" id="PS50297">
    <property type="entry name" value="ANK_REP_REGION"/>
    <property type="match status" value="2"/>
</dbReference>
<keyword evidence="9" id="KW-0418">Kinase</keyword>
<dbReference type="Proteomes" id="UP001159405">
    <property type="component" value="Unassembled WGS sequence"/>
</dbReference>
<feature type="region of interest" description="Disordered" evidence="16">
    <location>
        <begin position="2176"/>
        <end position="2197"/>
    </location>
</feature>
<evidence type="ECO:0000256" key="10">
    <source>
        <dbReference type="ARBA" id="ARBA00022840"/>
    </source>
</evidence>
<feature type="compositionally biased region" description="Basic and acidic residues" evidence="16">
    <location>
        <begin position="1318"/>
        <end position="1327"/>
    </location>
</feature>
<dbReference type="Gene3D" id="2.130.10.10">
    <property type="entry name" value="YVTN repeat-like/Quinoprotein amine dehydrogenase"/>
    <property type="match status" value="1"/>
</dbReference>
<dbReference type="Pfam" id="PF00069">
    <property type="entry name" value="Pkinase"/>
    <property type="match status" value="1"/>
</dbReference>
<dbReference type="InterPro" id="IPR057263">
    <property type="entry name" value="COR-B"/>
</dbReference>
<dbReference type="InterPro" id="IPR051681">
    <property type="entry name" value="Ser/Thr_Kinases-Pseudokinases"/>
</dbReference>
<evidence type="ECO:0000256" key="1">
    <source>
        <dbReference type="ARBA" id="ARBA00001946"/>
    </source>
</evidence>
<dbReference type="PROSITE" id="PS00108">
    <property type="entry name" value="PROTEIN_KINASE_ST"/>
    <property type="match status" value="1"/>
</dbReference>
<proteinExistence type="inferred from homology"/>
<name>A0ABN8PTQ3_9CNID</name>
<dbReference type="InterPro" id="IPR015943">
    <property type="entry name" value="WD40/YVTN_repeat-like_dom_sf"/>
</dbReference>
<evidence type="ECO:0000256" key="14">
    <source>
        <dbReference type="PROSITE-ProRule" id="PRU00023"/>
    </source>
</evidence>
<evidence type="ECO:0000256" key="8">
    <source>
        <dbReference type="ARBA" id="ARBA00022741"/>
    </source>
</evidence>
<feature type="compositionally biased region" description="Basic and acidic residues" evidence="16">
    <location>
        <begin position="1047"/>
        <end position="1058"/>
    </location>
</feature>
<keyword evidence="20" id="KW-1185">Reference proteome</keyword>
<keyword evidence="10 15" id="KW-0067">ATP-binding</keyword>
<evidence type="ECO:0000313" key="20">
    <source>
        <dbReference type="Proteomes" id="UP001159405"/>
    </source>
</evidence>
<dbReference type="SMART" id="SM00369">
    <property type="entry name" value="LRR_TYP"/>
    <property type="match status" value="4"/>
</dbReference>
<dbReference type="SUPFAM" id="SSF48403">
    <property type="entry name" value="Ankyrin repeat"/>
    <property type="match status" value="1"/>
</dbReference>
<feature type="repeat" description="ANK" evidence="14">
    <location>
        <begin position="44"/>
        <end position="76"/>
    </location>
</feature>
<dbReference type="PROSITE" id="PS51450">
    <property type="entry name" value="LRR"/>
    <property type="match status" value="1"/>
</dbReference>
<dbReference type="SUPFAM" id="SSF52058">
    <property type="entry name" value="L domain-like"/>
    <property type="match status" value="1"/>
</dbReference>
<evidence type="ECO:0000256" key="15">
    <source>
        <dbReference type="PROSITE-ProRule" id="PRU10141"/>
    </source>
</evidence>
<feature type="region of interest" description="Disordered" evidence="16">
    <location>
        <begin position="2235"/>
        <end position="2258"/>
    </location>
</feature>
<accession>A0ABN8PTQ3</accession>
<evidence type="ECO:0000256" key="9">
    <source>
        <dbReference type="ARBA" id="ARBA00022777"/>
    </source>
</evidence>
<reference evidence="19 20" key="1">
    <citation type="submission" date="2022-05" db="EMBL/GenBank/DDBJ databases">
        <authorList>
            <consortium name="Genoscope - CEA"/>
            <person name="William W."/>
        </authorList>
    </citation>
    <scope>NUCLEOTIDE SEQUENCE [LARGE SCALE GENOMIC DNA]</scope>
</reference>
<dbReference type="Pfam" id="PF23748">
    <property type="entry name" value="Beta-prop_LRRK2"/>
    <property type="match status" value="1"/>
</dbReference>
<dbReference type="SMART" id="SM00220">
    <property type="entry name" value="S_TKc"/>
    <property type="match status" value="1"/>
</dbReference>
<dbReference type="Pfam" id="PF25497">
    <property type="entry name" value="COR-B"/>
    <property type="match status" value="1"/>
</dbReference>
<feature type="domain" description="Protein kinase" evidence="17">
    <location>
        <begin position="1540"/>
        <end position="1806"/>
    </location>
</feature>
<dbReference type="InterPro" id="IPR036770">
    <property type="entry name" value="Ankyrin_rpt-contain_sf"/>
</dbReference>
<dbReference type="Gene3D" id="3.40.50.300">
    <property type="entry name" value="P-loop containing nucleotide triphosphate hydrolases"/>
    <property type="match status" value="1"/>
</dbReference>
<dbReference type="PROSITE" id="PS50088">
    <property type="entry name" value="ANK_REPEAT"/>
    <property type="match status" value="2"/>
</dbReference>
<dbReference type="SUPFAM" id="SSF52540">
    <property type="entry name" value="P-loop containing nucleoside triphosphate hydrolases"/>
    <property type="match status" value="1"/>
</dbReference>
<dbReference type="Gene3D" id="3.30.70.1390">
    <property type="entry name" value="ROC domain from the Parkinson's disease-associated leucine-rich repeat kinase 2"/>
    <property type="match status" value="1"/>
</dbReference>
<dbReference type="InterPro" id="IPR032171">
    <property type="entry name" value="COR-A"/>
</dbReference>
<keyword evidence="5" id="KW-0433">Leucine-rich repeat</keyword>
<evidence type="ECO:0000259" key="17">
    <source>
        <dbReference type="PROSITE" id="PS50011"/>
    </source>
</evidence>
<feature type="domain" description="Roc" evidence="18">
    <location>
        <begin position="499"/>
        <end position="689"/>
    </location>
</feature>
<dbReference type="InterPro" id="IPR017441">
    <property type="entry name" value="Protein_kinase_ATP_BS"/>
</dbReference>
<feature type="compositionally biased region" description="Low complexity" evidence="16">
    <location>
        <begin position="1000"/>
        <end position="1009"/>
    </location>
</feature>
<feature type="region of interest" description="Disordered" evidence="16">
    <location>
        <begin position="996"/>
        <end position="1073"/>
    </location>
</feature>
<dbReference type="EMBL" id="CALNXK010000089">
    <property type="protein sequence ID" value="CAH3150623.1"/>
    <property type="molecule type" value="Genomic_DNA"/>
</dbReference>
<feature type="region of interest" description="Disordered" evidence="16">
    <location>
        <begin position="1162"/>
        <end position="1231"/>
    </location>
</feature>
<dbReference type="Pfam" id="PF08477">
    <property type="entry name" value="Roc"/>
    <property type="match status" value="1"/>
</dbReference>
<dbReference type="Gene3D" id="1.25.40.20">
    <property type="entry name" value="Ankyrin repeat-containing domain"/>
    <property type="match status" value="1"/>
</dbReference>
<evidence type="ECO:0000256" key="6">
    <source>
        <dbReference type="ARBA" id="ARBA00022679"/>
    </source>
</evidence>
<evidence type="ECO:0000256" key="5">
    <source>
        <dbReference type="ARBA" id="ARBA00022614"/>
    </source>
</evidence>
<dbReference type="PRINTS" id="PR00449">
    <property type="entry name" value="RASTRNSFRMNG"/>
</dbReference>
<feature type="compositionally biased region" description="Polar residues" evidence="16">
    <location>
        <begin position="1299"/>
        <end position="1317"/>
    </location>
</feature>
<dbReference type="EC" id="2.7.11.1" evidence="3"/>
<keyword evidence="8 15" id="KW-0547">Nucleotide-binding</keyword>
<feature type="compositionally biased region" description="Basic and acidic residues" evidence="16">
    <location>
        <begin position="1343"/>
        <end position="1353"/>
    </location>
</feature>
<dbReference type="PROSITE" id="PS50011">
    <property type="entry name" value="PROTEIN_KINASE_DOM"/>
    <property type="match status" value="1"/>
</dbReference>